<accession>A0A369KAD0</accession>
<feature type="chain" id="PRO_5016843109" description="Secreted protein" evidence="1">
    <location>
        <begin position="21"/>
        <end position="184"/>
    </location>
</feature>
<gene>
    <name evidence="2" type="ORF">Hypma_007092</name>
</gene>
<dbReference type="Proteomes" id="UP000076154">
    <property type="component" value="Unassembled WGS sequence"/>
</dbReference>
<comment type="caution">
    <text evidence="2">The sequence shown here is derived from an EMBL/GenBank/DDBJ whole genome shotgun (WGS) entry which is preliminary data.</text>
</comment>
<dbReference type="AlphaFoldDB" id="A0A369KAD0"/>
<dbReference type="EMBL" id="LUEZ02000005">
    <property type="protein sequence ID" value="RDB30410.1"/>
    <property type="molecule type" value="Genomic_DNA"/>
</dbReference>
<keyword evidence="1" id="KW-0732">Signal</keyword>
<evidence type="ECO:0000256" key="1">
    <source>
        <dbReference type="SAM" id="SignalP"/>
    </source>
</evidence>
<proteinExistence type="predicted"/>
<keyword evidence="3" id="KW-1185">Reference proteome</keyword>
<name>A0A369KAD0_HYPMA</name>
<dbReference type="InParanoid" id="A0A369KAD0"/>
<evidence type="ECO:0000313" key="3">
    <source>
        <dbReference type="Proteomes" id="UP000076154"/>
    </source>
</evidence>
<protein>
    <recommendedName>
        <fullName evidence="4">Secreted protein</fullName>
    </recommendedName>
</protein>
<organism evidence="2 3">
    <name type="scientific">Hypsizygus marmoreus</name>
    <name type="common">White beech mushroom</name>
    <name type="synonym">Agaricus marmoreus</name>
    <dbReference type="NCBI Taxonomy" id="39966"/>
    <lineage>
        <taxon>Eukaryota</taxon>
        <taxon>Fungi</taxon>
        <taxon>Dikarya</taxon>
        <taxon>Basidiomycota</taxon>
        <taxon>Agaricomycotina</taxon>
        <taxon>Agaricomycetes</taxon>
        <taxon>Agaricomycetidae</taxon>
        <taxon>Agaricales</taxon>
        <taxon>Tricholomatineae</taxon>
        <taxon>Lyophyllaceae</taxon>
        <taxon>Hypsizygus</taxon>
    </lineage>
</organism>
<feature type="signal peptide" evidence="1">
    <location>
        <begin position="1"/>
        <end position="20"/>
    </location>
</feature>
<reference evidence="2" key="1">
    <citation type="submission" date="2018-04" db="EMBL/GenBank/DDBJ databases">
        <title>Whole genome sequencing of Hypsizygus marmoreus.</title>
        <authorList>
            <person name="Choi I.-G."/>
            <person name="Min B."/>
            <person name="Kim J.-G."/>
            <person name="Kim S."/>
            <person name="Oh Y.-L."/>
            <person name="Kong W.-S."/>
            <person name="Park H."/>
            <person name="Jeong J."/>
            <person name="Song E.-S."/>
        </authorList>
    </citation>
    <scope>NUCLEOTIDE SEQUENCE [LARGE SCALE GENOMIC DNA]</scope>
    <source>
        <strain evidence="2">51987-8</strain>
    </source>
</reference>
<evidence type="ECO:0000313" key="2">
    <source>
        <dbReference type="EMBL" id="RDB30410.1"/>
    </source>
</evidence>
<evidence type="ECO:0008006" key="4">
    <source>
        <dbReference type="Google" id="ProtNLM"/>
    </source>
</evidence>
<sequence>MLKSILVFALTVLCATSAMAYPETHVSRDLNTIPHRDLTTLVDVLIARRDSLGEEMSNLHRRGVALDALVDDLLARRDLGGTKSMPATSTNADNGYQSVHLTQAQLAERRKLRKQSTPGAGANVCSLGRPLSTPQTGLQCHQNKDAIALLTPDGKCHPGARMKIGAASTKTGQCIVKNDLSTGK</sequence>